<keyword evidence="4 7" id="KW-1133">Transmembrane helix</keyword>
<comment type="similarity">
    <text evidence="7">Belongs to the DHHC palmitoyltransferase family.</text>
</comment>
<comment type="subcellular location">
    <subcellularLocation>
        <location evidence="1">Membrane</location>
        <topology evidence="1">Multi-pass membrane protein</topology>
    </subcellularLocation>
</comment>
<protein>
    <recommendedName>
        <fullName evidence="7">Palmitoyltransferase</fullName>
        <ecNumber evidence="7">2.3.1.225</ecNumber>
    </recommendedName>
</protein>
<comment type="domain">
    <text evidence="7">The DHHC domain is required for palmitoyltransferase activity.</text>
</comment>
<dbReference type="OrthoDB" id="302728at2759"/>
<gene>
    <name evidence="9" type="ORF">CAMP_LOCUS18589</name>
</gene>
<feature type="transmembrane region" description="Helical" evidence="7">
    <location>
        <begin position="30"/>
        <end position="51"/>
    </location>
</feature>
<sequence length="297" mass="34512">MQMTYGADVNNDDDLNKKFQRLLPKQTQDVIATGILILIIPFGLFLHFFYVLPTWYTVMSENWLYRVIPILFFAFNLYSNWIFMIRVGPNGRNAILPNVVKSGFRYCHSCHTNSPPRAYHCPVCDICVFRRDHHCSFGAVCVGHFNQRYFVAAALNLLFMTAPLVRYGWDLLALKLEGGITMGRIWQVMLPHVAFILRFISLNQFLHVLIFVFTMTVFLFSIYLVAAQWFCIYNGQTRIEYLMEVHAYQLGFFENIRQSLGTRWPLIAISCFIPSPLPSNGINYVTREIHNAHTKDL</sequence>
<feature type="transmembrane region" description="Helical" evidence="7">
    <location>
        <begin position="63"/>
        <end position="83"/>
    </location>
</feature>
<keyword evidence="10" id="KW-1185">Reference proteome</keyword>
<evidence type="ECO:0000256" key="3">
    <source>
        <dbReference type="ARBA" id="ARBA00022692"/>
    </source>
</evidence>
<name>A0A9P1NBZ9_9PELO</name>
<accession>A0A9P1NBZ9</accession>
<evidence type="ECO:0000256" key="7">
    <source>
        <dbReference type="RuleBase" id="RU079119"/>
    </source>
</evidence>
<evidence type="ECO:0000256" key="6">
    <source>
        <dbReference type="ARBA" id="ARBA00023315"/>
    </source>
</evidence>
<dbReference type="PANTHER" id="PTHR12246">
    <property type="entry name" value="PALMITOYLTRANSFERASE ZDHHC16"/>
    <property type="match status" value="1"/>
</dbReference>
<dbReference type="Pfam" id="PF01529">
    <property type="entry name" value="DHHC"/>
    <property type="match status" value="1"/>
</dbReference>
<organism evidence="9 10">
    <name type="scientific">Caenorhabditis angaria</name>
    <dbReference type="NCBI Taxonomy" id="860376"/>
    <lineage>
        <taxon>Eukaryota</taxon>
        <taxon>Metazoa</taxon>
        <taxon>Ecdysozoa</taxon>
        <taxon>Nematoda</taxon>
        <taxon>Chromadorea</taxon>
        <taxon>Rhabditida</taxon>
        <taxon>Rhabditina</taxon>
        <taxon>Rhabditomorpha</taxon>
        <taxon>Rhabditoidea</taxon>
        <taxon>Rhabditidae</taxon>
        <taxon>Peloderinae</taxon>
        <taxon>Caenorhabditis</taxon>
    </lineage>
</organism>
<feature type="transmembrane region" description="Helical" evidence="7">
    <location>
        <begin position="208"/>
        <end position="230"/>
    </location>
</feature>
<dbReference type="GO" id="GO:0016020">
    <property type="term" value="C:membrane"/>
    <property type="evidence" value="ECO:0007669"/>
    <property type="project" value="UniProtKB-SubCell"/>
</dbReference>
<evidence type="ECO:0000256" key="5">
    <source>
        <dbReference type="ARBA" id="ARBA00023136"/>
    </source>
</evidence>
<feature type="domain" description="Palmitoyltransferase DHHC" evidence="8">
    <location>
        <begin position="104"/>
        <end position="242"/>
    </location>
</feature>
<dbReference type="InterPro" id="IPR039859">
    <property type="entry name" value="PFA4/ZDH16/20/ERF2-like"/>
</dbReference>
<keyword evidence="5 7" id="KW-0472">Membrane</keyword>
<keyword evidence="6 7" id="KW-0012">Acyltransferase</keyword>
<evidence type="ECO:0000259" key="8">
    <source>
        <dbReference type="Pfam" id="PF01529"/>
    </source>
</evidence>
<reference evidence="9" key="1">
    <citation type="submission" date="2022-11" db="EMBL/GenBank/DDBJ databases">
        <authorList>
            <person name="Kikuchi T."/>
        </authorList>
    </citation>
    <scope>NUCLEOTIDE SEQUENCE</scope>
    <source>
        <strain evidence="9">PS1010</strain>
    </source>
</reference>
<feature type="transmembrane region" description="Helical" evidence="7">
    <location>
        <begin position="149"/>
        <end position="169"/>
    </location>
</feature>
<keyword evidence="3 7" id="KW-0812">Transmembrane</keyword>
<dbReference type="EC" id="2.3.1.225" evidence="7"/>
<dbReference type="Proteomes" id="UP001152747">
    <property type="component" value="Unassembled WGS sequence"/>
</dbReference>
<evidence type="ECO:0000313" key="9">
    <source>
        <dbReference type="EMBL" id="CAI5455952.1"/>
    </source>
</evidence>
<dbReference type="AlphaFoldDB" id="A0A9P1NBZ9"/>
<dbReference type="GO" id="GO:0019706">
    <property type="term" value="F:protein-cysteine S-palmitoyltransferase activity"/>
    <property type="evidence" value="ECO:0007669"/>
    <property type="project" value="UniProtKB-EC"/>
</dbReference>
<evidence type="ECO:0000256" key="4">
    <source>
        <dbReference type="ARBA" id="ARBA00022989"/>
    </source>
</evidence>
<comment type="catalytic activity">
    <reaction evidence="7">
        <text>L-cysteinyl-[protein] + hexadecanoyl-CoA = S-hexadecanoyl-L-cysteinyl-[protein] + CoA</text>
        <dbReference type="Rhea" id="RHEA:36683"/>
        <dbReference type="Rhea" id="RHEA-COMP:10131"/>
        <dbReference type="Rhea" id="RHEA-COMP:11032"/>
        <dbReference type="ChEBI" id="CHEBI:29950"/>
        <dbReference type="ChEBI" id="CHEBI:57287"/>
        <dbReference type="ChEBI" id="CHEBI:57379"/>
        <dbReference type="ChEBI" id="CHEBI:74151"/>
        <dbReference type="EC" id="2.3.1.225"/>
    </reaction>
</comment>
<dbReference type="PROSITE" id="PS50216">
    <property type="entry name" value="DHHC"/>
    <property type="match status" value="1"/>
</dbReference>
<dbReference type="EMBL" id="CANHGI010000006">
    <property type="protein sequence ID" value="CAI5455952.1"/>
    <property type="molecule type" value="Genomic_DNA"/>
</dbReference>
<comment type="caution">
    <text evidence="9">The sequence shown here is derived from an EMBL/GenBank/DDBJ whole genome shotgun (WGS) entry which is preliminary data.</text>
</comment>
<evidence type="ECO:0000256" key="1">
    <source>
        <dbReference type="ARBA" id="ARBA00004141"/>
    </source>
</evidence>
<keyword evidence="2 7" id="KW-0808">Transferase</keyword>
<evidence type="ECO:0000313" key="10">
    <source>
        <dbReference type="Proteomes" id="UP001152747"/>
    </source>
</evidence>
<evidence type="ECO:0000256" key="2">
    <source>
        <dbReference type="ARBA" id="ARBA00022679"/>
    </source>
</evidence>
<dbReference type="InterPro" id="IPR001594">
    <property type="entry name" value="Palmitoyltrfase_DHHC"/>
</dbReference>
<proteinExistence type="inferred from homology"/>